<evidence type="ECO:0000313" key="1">
    <source>
        <dbReference type="EMBL" id="JAD96688.1"/>
    </source>
</evidence>
<dbReference type="AlphaFoldDB" id="A0A0A9ECB1"/>
<reference evidence="1" key="2">
    <citation type="journal article" date="2015" name="Data Brief">
        <title>Shoot transcriptome of the giant reed, Arundo donax.</title>
        <authorList>
            <person name="Barrero R.A."/>
            <person name="Guerrero F.D."/>
            <person name="Moolhuijzen P."/>
            <person name="Goolsby J.A."/>
            <person name="Tidwell J."/>
            <person name="Bellgard S.E."/>
            <person name="Bellgard M.I."/>
        </authorList>
    </citation>
    <scope>NUCLEOTIDE SEQUENCE</scope>
    <source>
        <tissue evidence="1">Shoot tissue taken approximately 20 cm above the soil surface</tissue>
    </source>
</reference>
<protein>
    <submittedName>
        <fullName evidence="1">Uncharacterized protein</fullName>
    </submittedName>
</protein>
<name>A0A0A9ECB1_ARUDO</name>
<proteinExistence type="predicted"/>
<dbReference type="EMBL" id="GBRH01201207">
    <property type="protein sequence ID" value="JAD96688.1"/>
    <property type="molecule type" value="Transcribed_RNA"/>
</dbReference>
<sequence length="60" mass="6772">MLLANVRIFRSDLVGVRQARAAVQRLGDAWGPQWQATVVGPPPQKINLISQWTHGPHIRY</sequence>
<accession>A0A0A9ECB1</accession>
<organism evidence="1">
    <name type="scientific">Arundo donax</name>
    <name type="common">Giant reed</name>
    <name type="synonym">Donax arundinaceus</name>
    <dbReference type="NCBI Taxonomy" id="35708"/>
    <lineage>
        <taxon>Eukaryota</taxon>
        <taxon>Viridiplantae</taxon>
        <taxon>Streptophyta</taxon>
        <taxon>Embryophyta</taxon>
        <taxon>Tracheophyta</taxon>
        <taxon>Spermatophyta</taxon>
        <taxon>Magnoliopsida</taxon>
        <taxon>Liliopsida</taxon>
        <taxon>Poales</taxon>
        <taxon>Poaceae</taxon>
        <taxon>PACMAD clade</taxon>
        <taxon>Arundinoideae</taxon>
        <taxon>Arundineae</taxon>
        <taxon>Arundo</taxon>
    </lineage>
</organism>
<reference evidence="1" key="1">
    <citation type="submission" date="2014-09" db="EMBL/GenBank/DDBJ databases">
        <authorList>
            <person name="Magalhaes I.L.F."/>
            <person name="Oliveira U."/>
            <person name="Santos F.R."/>
            <person name="Vidigal T.H.D.A."/>
            <person name="Brescovit A.D."/>
            <person name="Santos A.J."/>
        </authorList>
    </citation>
    <scope>NUCLEOTIDE SEQUENCE</scope>
    <source>
        <tissue evidence="1">Shoot tissue taken approximately 20 cm above the soil surface</tissue>
    </source>
</reference>